<protein>
    <recommendedName>
        <fullName evidence="1">Transglutaminase-like domain-containing protein</fullName>
    </recommendedName>
</protein>
<dbReference type="AlphaFoldDB" id="A0A2G9YT00"/>
<evidence type="ECO:0000259" key="1">
    <source>
        <dbReference type="SMART" id="SM00460"/>
    </source>
</evidence>
<dbReference type="InterPro" id="IPR038765">
    <property type="entry name" value="Papain-like_cys_pep_sf"/>
</dbReference>
<proteinExistence type="predicted"/>
<evidence type="ECO:0000313" key="2">
    <source>
        <dbReference type="EMBL" id="PIP22366.1"/>
    </source>
</evidence>
<gene>
    <name evidence="2" type="ORF">COX38_01030</name>
</gene>
<dbReference type="PANTHER" id="PTHR33490">
    <property type="entry name" value="BLR5614 PROTEIN-RELATED"/>
    <property type="match status" value="1"/>
</dbReference>
<dbReference type="InterPro" id="IPR002931">
    <property type="entry name" value="Transglutaminase-like"/>
</dbReference>
<dbReference type="SUPFAM" id="SSF54001">
    <property type="entry name" value="Cysteine proteinases"/>
    <property type="match status" value="1"/>
</dbReference>
<dbReference type="Pfam" id="PF01841">
    <property type="entry name" value="Transglut_core"/>
    <property type="match status" value="1"/>
</dbReference>
<name>A0A2G9YT00_9BACT</name>
<feature type="domain" description="Transglutaminase-like" evidence="1">
    <location>
        <begin position="53"/>
        <end position="130"/>
    </location>
</feature>
<dbReference type="EMBL" id="PCRN01000044">
    <property type="protein sequence ID" value="PIP22366.1"/>
    <property type="molecule type" value="Genomic_DNA"/>
</dbReference>
<reference evidence="2 3" key="1">
    <citation type="submission" date="2017-09" db="EMBL/GenBank/DDBJ databases">
        <title>Depth-based differentiation of microbial function through sediment-hosted aquifers and enrichment of novel symbionts in the deep terrestrial subsurface.</title>
        <authorList>
            <person name="Probst A.J."/>
            <person name="Ladd B."/>
            <person name="Jarett J.K."/>
            <person name="Geller-Mcgrath D.E."/>
            <person name="Sieber C.M."/>
            <person name="Emerson J.B."/>
            <person name="Anantharaman K."/>
            <person name="Thomas B.C."/>
            <person name="Malmstrom R."/>
            <person name="Stieglmeier M."/>
            <person name="Klingl A."/>
            <person name="Woyke T."/>
            <person name="Ryan C.M."/>
            <person name="Banfield J.F."/>
        </authorList>
    </citation>
    <scope>NUCLEOTIDE SEQUENCE [LARGE SCALE GENOMIC DNA]</scope>
    <source>
        <strain evidence="2">CG23_combo_of_CG06-09_8_20_14_all_39_25</strain>
    </source>
</reference>
<dbReference type="Gene3D" id="3.10.620.30">
    <property type="match status" value="1"/>
</dbReference>
<sequence length="230" mass="26862">MVDQATPKNNLQSLSLELTKEEKTEEDKIEKLYHFVKKRVKYKVTVLKGPEETLERGYGSCVDKSLLFTELLRFIGVKSRYRVVLVNLDRLIPKNFLVNFFLSRLKFPFYFHIFNEVYAGAEWKKMDTSLDGEIERYLQRKNFASGEKGCSIPAEYILEDLGSFDNLSDVFTTPFFIGLFGQGPSYKEKVQDGLNLCNWFLYMKRKNKTKGLAKKESIEDVLVNINKFKR</sequence>
<evidence type="ECO:0000313" key="3">
    <source>
        <dbReference type="Proteomes" id="UP000229054"/>
    </source>
</evidence>
<accession>A0A2G9YT00</accession>
<dbReference type="SMART" id="SM00460">
    <property type="entry name" value="TGc"/>
    <property type="match status" value="1"/>
</dbReference>
<comment type="caution">
    <text evidence="2">The sequence shown here is derived from an EMBL/GenBank/DDBJ whole genome shotgun (WGS) entry which is preliminary data.</text>
</comment>
<organism evidence="2 3">
    <name type="scientific">Candidatus Nealsonbacteria bacterium CG23_combo_of_CG06-09_8_20_14_all_39_25</name>
    <dbReference type="NCBI Taxonomy" id="1974723"/>
    <lineage>
        <taxon>Bacteria</taxon>
        <taxon>Candidatus Nealsoniibacteriota</taxon>
    </lineage>
</organism>
<dbReference type="Proteomes" id="UP000229054">
    <property type="component" value="Unassembled WGS sequence"/>
</dbReference>